<name>A0A9D1LWJ2_9FIRM</name>
<evidence type="ECO:0008006" key="3">
    <source>
        <dbReference type="Google" id="ProtNLM"/>
    </source>
</evidence>
<reference evidence="1" key="1">
    <citation type="submission" date="2020-10" db="EMBL/GenBank/DDBJ databases">
        <authorList>
            <person name="Gilroy R."/>
        </authorList>
    </citation>
    <scope>NUCLEOTIDE SEQUENCE</scope>
    <source>
        <strain evidence="1">ChiSjej4B22-9803</strain>
    </source>
</reference>
<reference evidence="1" key="2">
    <citation type="journal article" date="2021" name="PeerJ">
        <title>Extensive microbial diversity within the chicken gut microbiome revealed by metagenomics and culture.</title>
        <authorList>
            <person name="Gilroy R."/>
            <person name="Ravi A."/>
            <person name="Getino M."/>
            <person name="Pursley I."/>
            <person name="Horton D.L."/>
            <person name="Alikhan N.F."/>
            <person name="Baker D."/>
            <person name="Gharbi K."/>
            <person name="Hall N."/>
            <person name="Watson M."/>
            <person name="Adriaenssens E.M."/>
            <person name="Foster-Nyarko E."/>
            <person name="Jarju S."/>
            <person name="Secka A."/>
            <person name="Antonio M."/>
            <person name="Oren A."/>
            <person name="Chaudhuri R.R."/>
            <person name="La Ragione R."/>
            <person name="Hildebrand F."/>
            <person name="Pallen M.J."/>
        </authorList>
    </citation>
    <scope>NUCLEOTIDE SEQUENCE</scope>
    <source>
        <strain evidence="1">ChiSjej4B22-9803</strain>
    </source>
</reference>
<dbReference type="AlphaFoldDB" id="A0A9D1LWJ2"/>
<sequence>MNKERLKSITLVGLILMNFVLGGIIMTDKKLWPHGYNFFISLENSFPMQFFADLKNRFGTVPAAKTHLSMPENIIINTGYQTTRFSVNAKDPIFSDLTAAANKILASTLSASDDLTHVDREEWYSALTAKSVYLSYPVDYEAGLFAQFLGVKNHKLPSNIRTISKIVISTTTPAAIYLEDSATSQYYRLFAESSTEPLLELISAYQAQNGTGSTESSIINYSFDLRFDQAFGGQKAILSPMIPIYSNPQNAALLSISNPLLNEDGSRDEAVIDRILKVFSINPTNARRYTEADGTIVFVENNGILKIDTNGLLSYTAKGTGTRLSRNTSTYNTVSEIADLVDSVSNAVLSERNLYVSSPLTENTQTVTFDYLAEGLPVQLKNNITGHAVTVETENGRLLRYEQLLRRYTPAGMSVETPAYINALDDAIATYSASMNEIVIDKMYLCYTDTGTAPYLAADWAVQVRSVVIGAE</sequence>
<dbReference type="Proteomes" id="UP000824111">
    <property type="component" value="Unassembled WGS sequence"/>
</dbReference>
<dbReference type="EMBL" id="DVND01000213">
    <property type="protein sequence ID" value="HIU49379.1"/>
    <property type="molecule type" value="Genomic_DNA"/>
</dbReference>
<evidence type="ECO:0000313" key="1">
    <source>
        <dbReference type="EMBL" id="HIU49379.1"/>
    </source>
</evidence>
<dbReference type="Gene3D" id="3.30.310.160">
    <property type="entry name" value="YycH protein, domain 2"/>
    <property type="match status" value="1"/>
</dbReference>
<gene>
    <name evidence="1" type="ORF">IAB04_08415</name>
</gene>
<proteinExistence type="predicted"/>
<accession>A0A9D1LWJ2</accession>
<protein>
    <recommendedName>
        <fullName evidence="3">YycH protein</fullName>
    </recommendedName>
</protein>
<dbReference type="InterPro" id="IPR042274">
    <property type="entry name" value="YycH/YycI_2"/>
</dbReference>
<organism evidence="1 2">
    <name type="scientific">Candidatus Avimonoglobus intestinipullorum</name>
    <dbReference type="NCBI Taxonomy" id="2840699"/>
    <lineage>
        <taxon>Bacteria</taxon>
        <taxon>Bacillati</taxon>
        <taxon>Bacillota</taxon>
        <taxon>Clostridia</taxon>
        <taxon>Eubacteriales</taxon>
        <taxon>Candidatus Avimonoglobus</taxon>
    </lineage>
</organism>
<evidence type="ECO:0000313" key="2">
    <source>
        <dbReference type="Proteomes" id="UP000824111"/>
    </source>
</evidence>
<comment type="caution">
    <text evidence="1">The sequence shown here is derived from an EMBL/GenBank/DDBJ whole genome shotgun (WGS) entry which is preliminary data.</text>
</comment>